<dbReference type="EMBL" id="BNCO01000032">
    <property type="protein sequence ID" value="GIL58884.1"/>
    <property type="molecule type" value="Genomic_DNA"/>
</dbReference>
<keyword evidence="2" id="KW-1185">Reference proteome</keyword>
<reference evidence="1" key="1">
    <citation type="journal article" date="2021" name="Proc. Natl. Acad. Sci. U.S.A.">
        <title>Three genomes in the algal genus Volvox reveal the fate of a haploid sex-determining region after a transition to homothallism.</title>
        <authorList>
            <person name="Yamamoto K."/>
            <person name="Hamaji T."/>
            <person name="Kawai-Toyooka H."/>
            <person name="Matsuzaki R."/>
            <person name="Takahashi F."/>
            <person name="Nishimura Y."/>
            <person name="Kawachi M."/>
            <person name="Noguchi H."/>
            <person name="Minakuchi Y."/>
            <person name="Umen J.G."/>
            <person name="Toyoda A."/>
            <person name="Nozaki H."/>
        </authorList>
    </citation>
    <scope>NUCLEOTIDE SEQUENCE</scope>
    <source>
        <strain evidence="1">NIES-3780</strain>
    </source>
</reference>
<comment type="caution">
    <text evidence="1">The sequence shown here is derived from an EMBL/GenBank/DDBJ whole genome shotgun (WGS) entry which is preliminary data.</text>
</comment>
<evidence type="ECO:0000313" key="1">
    <source>
        <dbReference type="EMBL" id="GIL58884.1"/>
    </source>
</evidence>
<proteinExistence type="predicted"/>
<dbReference type="Proteomes" id="UP000747399">
    <property type="component" value="Unassembled WGS sequence"/>
</dbReference>
<organism evidence="1 2">
    <name type="scientific">Volvox africanus</name>
    <dbReference type="NCBI Taxonomy" id="51714"/>
    <lineage>
        <taxon>Eukaryota</taxon>
        <taxon>Viridiplantae</taxon>
        <taxon>Chlorophyta</taxon>
        <taxon>core chlorophytes</taxon>
        <taxon>Chlorophyceae</taxon>
        <taxon>CS clade</taxon>
        <taxon>Chlamydomonadales</taxon>
        <taxon>Volvocaceae</taxon>
        <taxon>Volvox</taxon>
    </lineage>
</organism>
<gene>
    <name evidence="1" type="ORF">Vafri_13699</name>
</gene>
<sequence length="113" mass="12771">MHRISELRLPFRDPLDDNIKKGRSVYLYWYMHLAESAINAADVRAVSRHLYTTTASAPRVSGHISTHHRLARLERRTAGCHPRKSAGRPGLHWVQTPCLRVGLVVQLRVKAGG</sequence>
<accession>A0A8J4BHQ1</accession>
<name>A0A8J4BHQ1_9CHLO</name>
<evidence type="ECO:0000313" key="2">
    <source>
        <dbReference type="Proteomes" id="UP000747399"/>
    </source>
</evidence>
<dbReference type="AlphaFoldDB" id="A0A8J4BHQ1"/>
<protein>
    <submittedName>
        <fullName evidence="1">Uncharacterized protein</fullName>
    </submittedName>
</protein>